<reference evidence="2 3" key="1">
    <citation type="submission" date="2017-03" db="EMBL/GenBank/DDBJ databases">
        <title>Comparative genomics of honeybee gut symbionts reveal geographically distinct and subgroup specific antibiotic resistance.</title>
        <authorList>
            <person name="Ludvigsen J."/>
            <person name="Porcellato D."/>
            <person name="Labee-Lund T.M."/>
            <person name="Amdam G.V."/>
            <person name="Rudi K."/>
        </authorList>
    </citation>
    <scope>NUCLEOTIDE SEQUENCE [LARGE SCALE GENOMIC DNA]</scope>
    <source>
        <strain evidence="2 3">A-4-12</strain>
    </source>
</reference>
<organism evidence="2 3">
    <name type="scientific">Gilliamella apis</name>
    <dbReference type="NCBI Taxonomy" id="1970738"/>
    <lineage>
        <taxon>Bacteria</taxon>
        <taxon>Pseudomonadati</taxon>
        <taxon>Pseudomonadota</taxon>
        <taxon>Gammaproteobacteria</taxon>
        <taxon>Orbales</taxon>
        <taxon>Orbaceae</taxon>
        <taxon>Gilliamella</taxon>
    </lineage>
</organism>
<evidence type="ECO:0000259" key="1">
    <source>
        <dbReference type="Pfam" id="PF01755"/>
    </source>
</evidence>
<dbReference type="CDD" id="cd06532">
    <property type="entry name" value="Glyco_transf_25"/>
    <property type="match status" value="1"/>
</dbReference>
<proteinExistence type="predicted"/>
<name>A0A242NWM5_9GAMM</name>
<dbReference type="RefSeq" id="WP_086320121.1">
    <property type="nucleotide sequence ID" value="NZ_NASD01000003.1"/>
</dbReference>
<dbReference type="OrthoDB" id="9816113at2"/>
<dbReference type="AlphaFoldDB" id="A0A242NWM5"/>
<dbReference type="EMBL" id="NASK01000078">
    <property type="protein sequence ID" value="OTQ51526.1"/>
    <property type="molecule type" value="Genomic_DNA"/>
</dbReference>
<dbReference type="Proteomes" id="UP000194968">
    <property type="component" value="Unassembled WGS sequence"/>
</dbReference>
<feature type="domain" description="Glycosyl transferase family 25" evidence="1">
    <location>
        <begin position="2"/>
        <end position="170"/>
    </location>
</feature>
<dbReference type="InterPro" id="IPR002654">
    <property type="entry name" value="Glyco_trans_25"/>
</dbReference>
<accession>A0A242NWM5</accession>
<evidence type="ECO:0000313" key="3">
    <source>
        <dbReference type="Proteomes" id="UP000194968"/>
    </source>
</evidence>
<gene>
    <name evidence="2" type="ORF">B6D06_02740</name>
</gene>
<evidence type="ECO:0000313" key="2">
    <source>
        <dbReference type="EMBL" id="OTQ51526.1"/>
    </source>
</evidence>
<comment type="caution">
    <text evidence="2">The sequence shown here is derived from an EMBL/GenBank/DDBJ whole genome shotgun (WGS) entry which is preliminary data.</text>
</comment>
<dbReference type="Pfam" id="PF01755">
    <property type="entry name" value="Glyco_transf_25"/>
    <property type="match status" value="1"/>
</dbReference>
<sequence>MKTFIINLERQSLKKANIEKICQRLELNYQFIKAIDGYQLSDDYIRSISNDYPNNYLTKGEIGCALSHISVYKEIIDNNLPYALILEDDSVLKTEVPKFLNSFEEKNFKHGIYLLTADFHYLMNKKTKMGEFELYEVTKAVRANGYIITNDAARKLINFLYPIRYEADIFKVFRLCAGIKIYGLIPHLIEVTKDYNLNSSIDADRALLIKQRSKYRKTIFKKDVKKRLISYLLWKIILKKFEKTKYYVD</sequence>
<protein>
    <recommendedName>
        <fullName evidence="1">Glycosyl transferase family 25 domain-containing protein</fullName>
    </recommendedName>
</protein>